<evidence type="ECO:0000313" key="3">
    <source>
        <dbReference type="Proteomes" id="UP000006764"/>
    </source>
</evidence>
<feature type="transmembrane region" description="Helical" evidence="1">
    <location>
        <begin position="411"/>
        <end position="431"/>
    </location>
</feature>
<name>A0A0B4XIE3_9GAMM</name>
<reference evidence="2 3" key="1">
    <citation type="journal article" date="2012" name="J. Bacteriol.">
        <title>Genome sequence of an alkane-degrading bacterium, Alcanivorax pacificus type strain W11-5, isolated from deep sea sediment.</title>
        <authorList>
            <person name="Lai Q."/>
            <person name="Shao Z."/>
        </authorList>
    </citation>
    <scope>NUCLEOTIDE SEQUENCE [LARGE SCALE GENOMIC DNA]</scope>
    <source>
        <strain evidence="2 3">W11-5</strain>
    </source>
</reference>
<dbReference type="InterPro" id="IPR005625">
    <property type="entry name" value="PepSY-ass_TM"/>
</dbReference>
<dbReference type="STRING" id="391936.S7S_00230"/>
<keyword evidence="1" id="KW-1133">Transmembrane helix</keyword>
<sequence length="521" mass="57551">MKGNFRQSMAWLHTWSGLVVGWLLFMIFLSGTATYFRQEISQWMRPELNVPVVSAEAALDSATRYLNTHAADATRWFIRLPDPRNPAEMFAFWEHPDGSFGDALIHPQTGDALTARDTRGGEFFYRLHFDLHYMPAIPARLIVGLCAMIMLIALISGIITHKKIFKEFFTFRPGKGPRSWLDAHNALAVLSLPYHLVITYTGLLTLMFLYLPFNPQPLYPEAGRTFFNKAVGHLPAPEATGEPAALADFAPMLAAASARWDGAAAGIVTVHHPGDRAARVDIQRLDSSRIAFNPQVAVFNGVTGEFVRAAGNPSAAATTFGVLYGLHIARFAEPALRLLLCLAGLAGTAMIGTGLVLWVVKRQPKQAGQRQPFGVRLVTALNRAVVIGLPTAMVSYFWANRLLPVGMAQRAEWEIHLFFIVWTLGLLFAWLRPGLRGWLAQLWLTAALCALLPLVNALTTARSLPSTLMQGDSVFVWFDVAMLAISALLAMTARYLQRRARQARRSPAQRARHAASLESIS</sequence>
<feature type="transmembrane region" description="Helical" evidence="1">
    <location>
        <begin position="141"/>
        <end position="165"/>
    </location>
</feature>
<dbReference type="OrthoDB" id="9776609at2"/>
<feature type="transmembrane region" description="Helical" evidence="1">
    <location>
        <begin position="12"/>
        <end position="36"/>
    </location>
</feature>
<feature type="transmembrane region" description="Helical" evidence="1">
    <location>
        <begin position="186"/>
        <end position="211"/>
    </location>
</feature>
<feature type="transmembrane region" description="Helical" evidence="1">
    <location>
        <begin position="335"/>
        <end position="360"/>
    </location>
</feature>
<gene>
    <name evidence="2" type="ORF">S7S_00230</name>
</gene>
<keyword evidence="1 2" id="KW-0812">Transmembrane</keyword>
<organism evidence="2 3">
    <name type="scientific">Isoalcanivorax pacificus W11-5</name>
    <dbReference type="NCBI Taxonomy" id="391936"/>
    <lineage>
        <taxon>Bacteria</taxon>
        <taxon>Pseudomonadati</taxon>
        <taxon>Pseudomonadota</taxon>
        <taxon>Gammaproteobacteria</taxon>
        <taxon>Oceanospirillales</taxon>
        <taxon>Alcanivoracaceae</taxon>
        <taxon>Isoalcanivorax</taxon>
    </lineage>
</organism>
<dbReference type="PANTHER" id="PTHR34219">
    <property type="entry name" value="IRON-REGULATED INNER MEMBRANE PROTEIN-RELATED"/>
    <property type="match status" value="1"/>
</dbReference>
<proteinExistence type="predicted"/>
<dbReference type="PANTHER" id="PTHR34219:SF4">
    <property type="entry name" value="PEPSY DOMAIN-CONTAINING PROTEIN"/>
    <property type="match status" value="1"/>
</dbReference>
<keyword evidence="3" id="KW-1185">Reference proteome</keyword>
<dbReference type="EMBL" id="CP004387">
    <property type="protein sequence ID" value="AJD46470.1"/>
    <property type="molecule type" value="Genomic_DNA"/>
</dbReference>
<evidence type="ECO:0000313" key="2">
    <source>
        <dbReference type="EMBL" id="AJD46470.1"/>
    </source>
</evidence>
<accession>A0A0B4XIE3</accession>
<dbReference type="RefSeq" id="WP_008734300.1">
    <property type="nucleotide sequence ID" value="NZ_CP004387.1"/>
</dbReference>
<feature type="transmembrane region" description="Helical" evidence="1">
    <location>
        <begin position="438"/>
        <end position="455"/>
    </location>
</feature>
<dbReference type="Proteomes" id="UP000006764">
    <property type="component" value="Chromosome"/>
</dbReference>
<protein>
    <submittedName>
        <fullName evidence="2">Transmembrane PepSY domain-containing protein</fullName>
    </submittedName>
</protein>
<feature type="transmembrane region" description="Helical" evidence="1">
    <location>
        <begin position="380"/>
        <end position="399"/>
    </location>
</feature>
<dbReference type="Pfam" id="PF03929">
    <property type="entry name" value="PepSY_TM"/>
    <property type="match status" value="1"/>
</dbReference>
<dbReference type="KEGG" id="apac:S7S_00230"/>
<dbReference type="HOGENOM" id="CLU_025664_2_0_6"/>
<feature type="transmembrane region" description="Helical" evidence="1">
    <location>
        <begin position="475"/>
        <end position="496"/>
    </location>
</feature>
<keyword evidence="1" id="KW-0472">Membrane</keyword>
<dbReference type="AlphaFoldDB" id="A0A0B4XIE3"/>
<evidence type="ECO:0000256" key="1">
    <source>
        <dbReference type="SAM" id="Phobius"/>
    </source>
</evidence>